<dbReference type="InterPro" id="IPR015422">
    <property type="entry name" value="PyrdxlP-dep_Trfase_small"/>
</dbReference>
<dbReference type="InterPro" id="IPR015424">
    <property type="entry name" value="PyrdxlP-dep_Trfase"/>
</dbReference>
<feature type="domain" description="Aminotransferase class V" evidence="2">
    <location>
        <begin position="2"/>
        <end position="45"/>
    </location>
</feature>
<dbReference type="EMBL" id="JAVRHT010000033">
    <property type="protein sequence ID" value="MDT0632623.1"/>
    <property type="molecule type" value="Genomic_DNA"/>
</dbReference>
<evidence type="ECO:0000313" key="4">
    <source>
        <dbReference type="Proteomes" id="UP001267426"/>
    </source>
</evidence>
<gene>
    <name evidence="3" type="ORF">RM540_12755</name>
</gene>
<name>A0ABU3BTL1_9BACT</name>
<reference evidence="3 4" key="1">
    <citation type="submission" date="2023-09" db="EMBL/GenBank/DDBJ databases">
        <authorList>
            <person name="Rey-Velasco X."/>
        </authorList>
    </citation>
    <scope>NUCLEOTIDE SEQUENCE [LARGE SCALE GENOMIC DNA]</scope>
    <source>
        <strain evidence="3 4">F394</strain>
    </source>
</reference>
<evidence type="ECO:0000259" key="2">
    <source>
        <dbReference type="Pfam" id="PF00266"/>
    </source>
</evidence>
<organism evidence="3 4">
    <name type="scientific">Rubrivirga litoralis</name>
    <dbReference type="NCBI Taxonomy" id="3075598"/>
    <lineage>
        <taxon>Bacteria</taxon>
        <taxon>Pseudomonadati</taxon>
        <taxon>Rhodothermota</taxon>
        <taxon>Rhodothermia</taxon>
        <taxon>Rhodothermales</taxon>
        <taxon>Rubricoccaceae</taxon>
        <taxon>Rubrivirga</taxon>
    </lineage>
</organism>
<comment type="caution">
    <text evidence="3">The sequence shown here is derived from an EMBL/GenBank/DDBJ whole genome shotgun (WGS) entry which is preliminary data.</text>
</comment>
<dbReference type="InterPro" id="IPR000192">
    <property type="entry name" value="Aminotrans_V_dom"/>
</dbReference>
<keyword evidence="1" id="KW-0663">Pyridoxal phosphate</keyword>
<evidence type="ECO:0000256" key="1">
    <source>
        <dbReference type="ARBA" id="ARBA00022898"/>
    </source>
</evidence>
<proteinExistence type="predicted"/>
<keyword evidence="4" id="KW-1185">Reference proteome</keyword>
<keyword evidence="3" id="KW-0032">Aminotransferase</keyword>
<dbReference type="Pfam" id="PF00266">
    <property type="entry name" value="Aminotran_5"/>
    <property type="match status" value="1"/>
</dbReference>
<accession>A0ABU3BTL1</accession>
<dbReference type="SUPFAM" id="SSF53383">
    <property type="entry name" value="PLP-dependent transferases"/>
    <property type="match status" value="1"/>
</dbReference>
<keyword evidence="3" id="KW-0808">Transferase</keyword>
<dbReference type="Gene3D" id="3.90.1150.10">
    <property type="entry name" value="Aspartate Aminotransferase, domain 1"/>
    <property type="match status" value="1"/>
</dbReference>
<dbReference type="GO" id="GO:0008483">
    <property type="term" value="F:transaminase activity"/>
    <property type="evidence" value="ECO:0007669"/>
    <property type="project" value="UniProtKB-KW"/>
</dbReference>
<sequence length="57" mass="6224">MLDRLGVAVRTGHHCAQPVMDRFDVPGTDRASFAFYNTRADVDALVEGLGTVRTLFG</sequence>
<dbReference type="RefSeq" id="WP_311664685.1">
    <property type="nucleotide sequence ID" value="NZ_JAVRHT010000033.1"/>
</dbReference>
<dbReference type="Proteomes" id="UP001267426">
    <property type="component" value="Unassembled WGS sequence"/>
</dbReference>
<evidence type="ECO:0000313" key="3">
    <source>
        <dbReference type="EMBL" id="MDT0632623.1"/>
    </source>
</evidence>
<protein>
    <submittedName>
        <fullName evidence="3">Aminotransferase class V-fold PLP-dependent enzyme</fullName>
    </submittedName>
</protein>